<proteinExistence type="predicted"/>
<organism evidence="1 2">
    <name type="scientific">Candidatus Shapirobacteria bacterium CG_4_10_14_3_um_filter_35_13</name>
    <dbReference type="NCBI Taxonomy" id="1974873"/>
    <lineage>
        <taxon>Bacteria</taxon>
        <taxon>Candidatus Shapironibacteriota</taxon>
    </lineage>
</organism>
<evidence type="ECO:0000313" key="1">
    <source>
        <dbReference type="EMBL" id="PIX68210.1"/>
    </source>
</evidence>
<protein>
    <submittedName>
        <fullName evidence="1">Uncharacterized protein</fullName>
    </submittedName>
</protein>
<name>A0A2M7LJI4_9BACT</name>
<comment type="caution">
    <text evidence="1">The sequence shown here is derived from an EMBL/GenBank/DDBJ whole genome shotgun (WGS) entry which is preliminary data.</text>
</comment>
<accession>A0A2M7LJI4</accession>
<dbReference type="EMBL" id="PFJG01000016">
    <property type="protein sequence ID" value="PIX68210.1"/>
    <property type="molecule type" value="Genomic_DNA"/>
</dbReference>
<dbReference type="AlphaFoldDB" id="A0A2M7LJI4"/>
<reference evidence="2" key="1">
    <citation type="submission" date="2017-09" db="EMBL/GenBank/DDBJ databases">
        <title>Depth-based differentiation of microbial function through sediment-hosted aquifers and enrichment of novel symbionts in the deep terrestrial subsurface.</title>
        <authorList>
            <person name="Probst A.J."/>
            <person name="Ladd B."/>
            <person name="Jarett J.K."/>
            <person name="Geller-Mcgrath D.E."/>
            <person name="Sieber C.M.K."/>
            <person name="Emerson J.B."/>
            <person name="Anantharaman K."/>
            <person name="Thomas B.C."/>
            <person name="Malmstrom R."/>
            <person name="Stieglmeier M."/>
            <person name="Klingl A."/>
            <person name="Woyke T."/>
            <person name="Ryan C.M."/>
            <person name="Banfield J.F."/>
        </authorList>
    </citation>
    <scope>NUCLEOTIDE SEQUENCE [LARGE SCALE GENOMIC DNA]</scope>
</reference>
<gene>
    <name evidence="1" type="ORF">COZ41_00910</name>
</gene>
<dbReference type="Proteomes" id="UP000229531">
    <property type="component" value="Unassembled WGS sequence"/>
</dbReference>
<evidence type="ECO:0000313" key="2">
    <source>
        <dbReference type="Proteomes" id="UP000229531"/>
    </source>
</evidence>
<sequence>MLTKINEIQAKTILTKSELPGSDWVINPYNGCQWDVCIVMRPKLRGGITPTKFGEVFWM</sequence>